<feature type="compositionally biased region" description="Polar residues" evidence="1">
    <location>
        <begin position="126"/>
        <end position="139"/>
    </location>
</feature>
<keyword evidence="3" id="KW-1185">Reference proteome</keyword>
<protein>
    <submittedName>
        <fullName evidence="2">Uncharacterized protein</fullName>
    </submittedName>
</protein>
<dbReference type="Proteomes" id="UP000799537">
    <property type="component" value="Unassembled WGS sequence"/>
</dbReference>
<dbReference type="AlphaFoldDB" id="A0A6A6CMH8"/>
<name>A0A6A6CMH8_ZASCE</name>
<feature type="compositionally biased region" description="Acidic residues" evidence="1">
    <location>
        <begin position="152"/>
        <end position="199"/>
    </location>
</feature>
<organism evidence="2 3">
    <name type="scientific">Zasmidium cellare ATCC 36951</name>
    <dbReference type="NCBI Taxonomy" id="1080233"/>
    <lineage>
        <taxon>Eukaryota</taxon>
        <taxon>Fungi</taxon>
        <taxon>Dikarya</taxon>
        <taxon>Ascomycota</taxon>
        <taxon>Pezizomycotina</taxon>
        <taxon>Dothideomycetes</taxon>
        <taxon>Dothideomycetidae</taxon>
        <taxon>Mycosphaerellales</taxon>
        <taxon>Mycosphaerellaceae</taxon>
        <taxon>Zasmidium</taxon>
    </lineage>
</organism>
<evidence type="ECO:0000313" key="3">
    <source>
        <dbReference type="Proteomes" id="UP000799537"/>
    </source>
</evidence>
<feature type="compositionally biased region" description="Acidic residues" evidence="1">
    <location>
        <begin position="87"/>
        <end position="102"/>
    </location>
</feature>
<dbReference type="RefSeq" id="XP_033667838.1">
    <property type="nucleotide sequence ID" value="XM_033806588.1"/>
</dbReference>
<accession>A0A6A6CMH8</accession>
<evidence type="ECO:0000256" key="1">
    <source>
        <dbReference type="SAM" id="MobiDB-lite"/>
    </source>
</evidence>
<dbReference type="GeneID" id="54559860"/>
<sequence>MAQSTKQSDLDIKCAKARPWVRRFVEEYQDGRPWGYGMFQDPTVGDEKMDECMCRLDLLLQTAQGAVFGRSLDEFPSFQWEYLDWPEGSEDGDLEADPEIEAAQEQTPLEPEATEEKPEDPEPIANASQPGKAAQQQSERGIGAGGIKEDNADLEDGEEDAETDLGSEDTEEDLDEDGDDQKEVEDDASEEDDEDEDDADIDLVKELPKVRAHFNWVCHQKKRRKVHESLDVDRSGMPRGLLRGVFILIDEDAADSIVATSSYADNSWVWAIDPNYTGDIASMTKNGLKDEYYGYMRVRLQQLVNNFWVALRQDNLILPTLWEAAKQSLNCAFVSVDPEEAQLSWGGRNLGSALRAYPDTSDSHIVVGATLLLRGLEWVEALKTVARTDGGEVIATREVDVEFD</sequence>
<dbReference type="OrthoDB" id="4777915at2759"/>
<dbReference type="EMBL" id="ML993595">
    <property type="protein sequence ID" value="KAF2166949.1"/>
    <property type="molecule type" value="Genomic_DNA"/>
</dbReference>
<reference evidence="2" key="1">
    <citation type="journal article" date="2020" name="Stud. Mycol.">
        <title>101 Dothideomycetes genomes: a test case for predicting lifestyles and emergence of pathogens.</title>
        <authorList>
            <person name="Haridas S."/>
            <person name="Albert R."/>
            <person name="Binder M."/>
            <person name="Bloem J."/>
            <person name="Labutti K."/>
            <person name="Salamov A."/>
            <person name="Andreopoulos B."/>
            <person name="Baker S."/>
            <person name="Barry K."/>
            <person name="Bills G."/>
            <person name="Bluhm B."/>
            <person name="Cannon C."/>
            <person name="Castanera R."/>
            <person name="Culley D."/>
            <person name="Daum C."/>
            <person name="Ezra D."/>
            <person name="Gonzalez J."/>
            <person name="Henrissat B."/>
            <person name="Kuo A."/>
            <person name="Liang C."/>
            <person name="Lipzen A."/>
            <person name="Lutzoni F."/>
            <person name="Magnuson J."/>
            <person name="Mondo S."/>
            <person name="Nolan M."/>
            <person name="Ohm R."/>
            <person name="Pangilinan J."/>
            <person name="Park H.-J."/>
            <person name="Ramirez L."/>
            <person name="Alfaro M."/>
            <person name="Sun H."/>
            <person name="Tritt A."/>
            <person name="Yoshinaga Y."/>
            <person name="Zwiers L.-H."/>
            <person name="Turgeon B."/>
            <person name="Goodwin S."/>
            <person name="Spatafora J."/>
            <person name="Crous P."/>
            <person name="Grigoriev I."/>
        </authorList>
    </citation>
    <scope>NUCLEOTIDE SEQUENCE</scope>
    <source>
        <strain evidence="2">ATCC 36951</strain>
    </source>
</reference>
<evidence type="ECO:0000313" key="2">
    <source>
        <dbReference type="EMBL" id="KAF2166949.1"/>
    </source>
</evidence>
<feature type="region of interest" description="Disordered" evidence="1">
    <location>
        <begin position="83"/>
        <end position="199"/>
    </location>
</feature>
<proteinExistence type="predicted"/>
<gene>
    <name evidence="2" type="ORF">M409DRAFT_22998</name>
</gene>